<evidence type="ECO:0000256" key="5">
    <source>
        <dbReference type="SAM" id="MobiDB-lite"/>
    </source>
</evidence>
<keyword evidence="9" id="KW-1185">Reference proteome</keyword>
<feature type="compositionally biased region" description="Basic residues" evidence="5">
    <location>
        <begin position="1339"/>
        <end position="1352"/>
    </location>
</feature>
<evidence type="ECO:0000313" key="9">
    <source>
        <dbReference type="Proteomes" id="UP001642540"/>
    </source>
</evidence>
<reference evidence="8 9" key="1">
    <citation type="submission" date="2024-08" db="EMBL/GenBank/DDBJ databases">
        <authorList>
            <person name="Cucini C."/>
            <person name="Frati F."/>
        </authorList>
    </citation>
    <scope>NUCLEOTIDE SEQUENCE [LARGE SCALE GENOMIC DNA]</scope>
</reference>
<feature type="region of interest" description="Disordered" evidence="5">
    <location>
        <begin position="1333"/>
        <end position="1364"/>
    </location>
</feature>
<name>A0ABP1QNC1_9HEXA</name>
<dbReference type="InterPro" id="IPR032675">
    <property type="entry name" value="LRR_dom_sf"/>
</dbReference>
<dbReference type="InterPro" id="IPR036116">
    <property type="entry name" value="FN3_sf"/>
</dbReference>
<dbReference type="EMBL" id="CAXLJM020000041">
    <property type="protein sequence ID" value="CAL8109483.1"/>
    <property type="molecule type" value="Genomic_DNA"/>
</dbReference>
<dbReference type="SMART" id="SM00364">
    <property type="entry name" value="LRR_BAC"/>
    <property type="match status" value="8"/>
</dbReference>
<organism evidence="8 9">
    <name type="scientific">Orchesella dallaii</name>
    <dbReference type="NCBI Taxonomy" id="48710"/>
    <lineage>
        <taxon>Eukaryota</taxon>
        <taxon>Metazoa</taxon>
        <taxon>Ecdysozoa</taxon>
        <taxon>Arthropoda</taxon>
        <taxon>Hexapoda</taxon>
        <taxon>Collembola</taxon>
        <taxon>Entomobryomorpha</taxon>
        <taxon>Entomobryoidea</taxon>
        <taxon>Orchesellidae</taxon>
        <taxon>Orchesellinae</taxon>
        <taxon>Orchesella</taxon>
    </lineage>
</organism>
<protein>
    <recommendedName>
        <fullName evidence="7">Fibronectin type-III domain-containing protein</fullName>
    </recommendedName>
</protein>
<dbReference type="InterPro" id="IPR003961">
    <property type="entry name" value="FN3_dom"/>
</dbReference>
<keyword evidence="6" id="KW-0812">Transmembrane</keyword>
<dbReference type="InterPro" id="IPR003591">
    <property type="entry name" value="Leu-rich_rpt_typical-subtyp"/>
</dbReference>
<dbReference type="SMART" id="SM00369">
    <property type="entry name" value="LRR_TYP"/>
    <property type="match status" value="27"/>
</dbReference>
<comment type="caution">
    <text evidence="8">The sequence shown here is derived from an EMBL/GenBank/DDBJ whole genome shotgun (WGS) entry which is preliminary data.</text>
</comment>
<evidence type="ECO:0000313" key="8">
    <source>
        <dbReference type="EMBL" id="CAL8109483.1"/>
    </source>
</evidence>
<evidence type="ECO:0000256" key="6">
    <source>
        <dbReference type="SAM" id="Phobius"/>
    </source>
</evidence>
<evidence type="ECO:0000259" key="7">
    <source>
        <dbReference type="PROSITE" id="PS50853"/>
    </source>
</evidence>
<evidence type="ECO:0000256" key="1">
    <source>
        <dbReference type="ARBA" id="ARBA00022614"/>
    </source>
</evidence>
<keyword evidence="4" id="KW-1015">Disulfide bond</keyword>
<feature type="domain" description="Fibronectin type-III" evidence="7">
    <location>
        <begin position="1146"/>
        <end position="1241"/>
    </location>
</feature>
<dbReference type="InterPro" id="IPR013783">
    <property type="entry name" value="Ig-like_fold"/>
</dbReference>
<proteinExistence type="predicted"/>
<evidence type="ECO:0000256" key="3">
    <source>
        <dbReference type="ARBA" id="ARBA00022737"/>
    </source>
</evidence>
<dbReference type="Gene3D" id="3.80.10.10">
    <property type="entry name" value="Ribonuclease Inhibitor"/>
    <property type="match status" value="7"/>
</dbReference>
<dbReference type="SUPFAM" id="SSF49265">
    <property type="entry name" value="Fibronectin type III"/>
    <property type="match status" value="1"/>
</dbReference>
<dbReference type="PROSITE" id="PS51450">
    <property type="entry name" value="LRR"/>
    <property type="match status" value="6"/>
</dbReference>
<dbReference type="CDD" id="cd00063">
    <property type="entry name" value="FN3"/>
    <property type="match status" value="1"/>
</dbReference>
<dbReference type="PANTHER" id="PTHR24366:SF96">
    <property type="entry name" value="LEUCINE RICH REPEAT CONTAINING 53"/>
    <property type="match status" value="1"/>
</dbReference>
<dbReference type="InterPro" id="IPR001611">
    <property type="entry name" value="Leu-rich_rpt"/>
</dbReference>
<keyword evidence="3" id="KW-0677">Repeat</keyword>
<dbReference type="PROSITE" id="PS50853">
    <property type="entry name" value="FN3"/>
    <property type="match status" value="1"/>
</dbReference>
<keyword evidence="2" id="KW-0732">Signal</keyword>
<evidence type="ECO:0000256" key="2">
    <source>
        <dbReference type="ARBA" id="ARBA00022729"/>
    </source>
</evidence>
<dbReference type="SUPFAM" id="SSF52058">
    <property type="entry name" value="L domain-like"/>
    <property type="match status" value="2"/>
</dbReference>
<gene>
    <name evidence="8" type="ORF">ODALV1_LOCUS13409</name>
</gene>
<keyword evidence="6" id="KW-0472">Membrane</keyword>
<feature type="transmembrane region" description="Helical" evidence="6">
    <location>
        <begin position="1274"/>
        <end position="1297"/>
    </location>
</feature>
<dbReference type="Proteomes" id="UP001642540">
    <property type="component" value="Unassembled WGS sequence"/>
</dbReference>
<dbReference type="InterPro" id="IPR000483">
    <property type="entry name" value="Cys-rich_flank_reg_C"/>
</dbReference>
<accession>A0ABP1QNC1</accession>
<evidence type="ECO:0000256" key="4">
    <source>
        <dbReference type="ARBA" id="ARBA00023157"/>
    </source>
</evidence>
<dbReference type="SUPFAM" id="SSF52047">
    <property type="entry name" value="RNI-like"/>
    <property type="match status" value="1"/>
</dbReference>
<dbReference type="SMART" id="SM00082">
    <property type="entry name" value="LRRCT"/>
    <property type="match status" value="1"/>
</dbReference>
<dbReference type="Pfam" id="PF13855">
    <property type="entry name" value="LRR_8"/>
    <property type="match status" value="5"/>
</dbReference>
<dbReference type="PANTHER" id="PTHR24366">
    <property type="entry name" value="IG(IMMUNOGLOBULIN) AND LRR(LEUCINE RICH REPEAT) DOMAINS"/>
    <property type="match status" value="1"/>
</dbReference>
<keyword evidence="1" id="KW-0433">Leucine-rich repeat</keyword>
<dbReference type="Pfam" id="PF00560">
    <property type="entry name" value="LRR_1"/>
    <property type="match status" value="1"/>
</dbReference>
<dbReference type="Pfam" id="PF00041">
    <property type="entry name" value="fn3"/>
    <property type="match status" value="1"/>
</dbReference>
<dbReference type="SMART" id="SM00365">
    <property type="entry name" value="LRR_SD22"/>
    <property type="match status" value="10"/>
</dbReference>
<keyword evidence="6" id="KW-1133">Transmembrane helix</keyword>
<sequence length="1397" mass="154196">MEIDLSENKLKTFPYSPLRRLRLLGSLNLAWNEISELNVLSSASSSASLLLSPLSSASRARTGVSSSSAALAVSQPVSSSSQAASGGSFGVIRYGTSSSSSSSSSLGGSSSSLLYPSLSSGSSSMSSSSSSFSNNNNNHNSNTNLEWPMLKYLNLNSNYLRKLDRDIFAAMGNLRTLSIHLNSIEMVDEEAFASLIDLESIDLSHNKIIHLPSATFRHNARLTSIDLSNNHLHLVGEGLFNNLPELRELFLNGNNILQLTGPTFLNSPKIGIIYLQGNALRLVESGIFSPLRNLTEVRLSDNFLTNFAQDLFLNNEALTSLSLDGNLLTKVVPGSFENCKGLRELRLQNNRILTLEPGVVDGLEYLQEVHLENNKLTRIRGLNMLKRIRHVSLSRNNMEKVTMEMLPGTELSSLSLGHNLMKTIDDGAFSNQTTLSILFLGSNRLTKLTPSMFIGLRALERLYLQRNNITWIHEECFKNTKALQYIDLSYNMIKEVSHVFSGLPFIEEIVLSNNEIQSIAETSFANLRSLRILDLSYNRLRTVDYTTTFHVSGLEILKICCNSLVEFHVSSGPTSYGYGNLGNSGEKYGGVGATSSGSTGGVGYASMMLHGGAIGGSIQIALKELDLRQNQLTASILRQMEIGRLEVLQISGNNLTDLDEATLFGFPMLSFLAAEKSRITALPINIFLRNPNLAVIRLSDNFLTHIPDFVFNPNANNIANHAGEGEVIESISNRGGIGSSASGSTVTTSSSSSSSIKSHLALRELHLRHNRIPSFPYKALVNATTLEVLTLTGNRINTLDLNRISLPRLKQFDMADNDLAKISGLSLAKSMPLLEVADFGENNISKISPEFIKNVSLTQLNFGGNAMQKVPFAFSEKFIATPFLLNMSGNPLINFYTENHPSKNFSVMDLYLSDTNVSFLTSEQFKIYPKLHRLVVKRNPISTLPPNAFASLSHLNLLDLSENDIEDVKHDSFTGLVQLKSLNLSHNRIKTLTSFHPHLGGLQDLDLSNNQLSRLMPEVFANLISLVSLRLRGNWLTGLPADLFAPLARLSVLDLSMNFIETVPATVLRHLETRISTLRLEENPLNCDCESKEFWEWLQTHPKIFAVSVSPSTTGLIGEPKFVCERPEELRGKLMIEMDIPSLCSAPAIVKLAIQDVRPSSAVVSWQGRNISALQGYMIAYHALNRDNQIRWTRPLPAVSRAYKLPDLESDTPYRVCVLELATDGDPNEQASVLASRSAETVLKDTHISRCTQIRTSVHPADSEQWAMLFQRRLGVIVGASLGIIVSIILLTTIICVRLRKRRILRQQNGKIDHHLTDALTAPNNVGTLGRYHQTQNNHHGHHHHLHHHLHHGSNGNGGTVTPGNLSPEFLTYRHYSINTDSGLHPSQTTTTELERL</sequence>
<dbReference type="Gene3D" id="2.60.40.10">
    <property type="entry name" value="Immunoglobulins"/>
    <property type="match status" value="1"/>
</dbReference>